<name>A0AA37W8H6_9GAMM</name>
<dbReference type="Pfam" id="PF19657">
    <property type="entry name" value="DUF6160"/>
    <property type="match status" value="1"/>
</dbReference>
<feature type="domain" description="DUF6160" evidence="2">
    <location>
        <begin position="1"/>
        <end position="85"/>
    </location>
</feature>
<sequence>MKTLKPIYLSVALASFSANTHAELQWLDENSLSGVTGQAGLTVEIDAKVEIDQLSYTDDGNPLSLEGVSIHKTGDDTQGAHGYVMIDITADGEMQVRHIAEQAHLQVDDIRVDSDNTAPNSFGTIALDFDMENYFQFSGGGLYHAGKGMTVSNYNSRIFGLLRDENGDVQVDGSGNPITKGAEFFYRDNGNDLMVSFDYEHWGTDWTLDVVDDPYKSGQEALLITYPDHHFSLTVDQIKFKTRDTANNNFTSDPNNSGLDAQPNVGMITASADVNGELYISAGGKDPVQGLTFNYDQTLSNGDFRYIDTDSQGKQYEVALTGVTHQSQVTNLTFDVIGDSVWLQTERSEGTIDVENIYMGTEYNAGNDIGKTSLGSVHVDYLFEDQTINGTTYTNSLQLTPKGNQYGGDQGITINTNWSLANADIGYTDNGNTVWVSGIQSYGSGAVTFDLIDADYLYANNTVPSSEDPFFDGVRIGFEDVVAHYSIDGFKVGDDKNSATLQGGTELLLPLQVFQEADFTLNGHVTLLPGGADNDGLTFNSDLHLTDTTFGISVDEDRSGLWLDDVTYDIYMRDAKLDVTSDGLVFNRGWYASTMDIGNVRLGDKQSGDSLGRVVLSRLEHESTLSISSGGAGGVCIGGSGGDSTSCGVSGGRWEDRGDQGVTVAINSKFVDKDSLTADELAIVNGMDPNADTRIAWYRPDGKVGIEAVGISTNDKGLTVELGLDVAETVVKDVDQADGLLKRVLLDPTGQEELVADADLASKLASGYTNPVGFAVDTKIEFEQLNIDRINMNHHVGGAQPIFYGAQFENVSLRANITATPIR</sequence>
<feature type="signal peptide" evidence="1">
    <location>
        <begin position="1"/>
        <end position="22"/>
    </location>
</feature>
<feature type="chain" id="PRO_5041371913" description="DUF6160 domain-containing protein" evidence="1">
    <location>
        <begin position="23"/>
        <end position="823"/>
    </location>
</feature>
<dbReference type="AlphaFoldDB" id="A0AA37W8H6"/>
<dbReference type="InterPro" id="IPR046158">
    <property type="entry name" value="DUF6160"/>
</dbReference>
<comment type="caution">
    <text evidence="3">The sequence shown here is derived from an EMBL/GenBank/DDBJ whole genome shotgun (WGS) entry which is preliminary data.</text>
</comment>
<protein>
    <recommendedName>
        <fullName evidence="2">DUF6160 domain-containing protein</fullName>
    </recommendedName>
</protein>
<organism evidence="3 4">
    <name type="scientific">Litoribrevibacter albus</name>
    <dbReference type="NCBI Taxonomy" id="1473156"/>
    <lineage>
        <taxon>Bacteria</taxon>
        <taxon>Pseudomonadati</taxon>
        <taxon>Pseudomonadota</taxon>
        <taxon>Gammaproteobacteria</taxon>
        <taxon>Oceanospirillales</taxon>
        <taxon>Oceanospirillaceae</taxon>
        <taxon>Litoribrevibacter</taxon>
    </lineage>
</organism>
<reference evidence="3" key="1">
    <citation type="journal article" date="2014" name="Int. J. Syst. Evol. Microbiol.">
        <title>Complete genome sequence of Corynebacterium casei LMG S-19264T (=DSM 44701T), isolated from a smear-ripened cheese.</title>
        <authorList>
            <consortium name="US DOE Joint Genome Institute (JGI-PGF)"/>
            <person name="Walter F."/>
            <person name="Albersmeier A."/>
            <person name="Kalinowski J."/>
            <person name="Ruckert C."/>
        </authorList>
    </citation>
    <scope>NUCLEOTIDE SEQUENCE</scope>
    <source>
        <strain evidence="3">NBRC 110071</strain>
    </source>
</reference>
<evidence type="ECO:0000313" key="4">
    <source>
        <dbReference type="Proteomes" id="UP001161389"/>
    </source>
</evidence>
<evidence type="ECO:0000256" key="1">
    <source>
        <dbReference type="SAM" id="SignalP"/>
    </source>
</evidence>
<evidence type="ECO:0000259" key="2">
    <source>
        <dbReference type="Pfam" id="PF19657"/>
    </source>
</evidence>
<proteinExistence type="predicted"/>
<reference evidence="3" key="2">
    <citation type="submission" date="2023-01" db="EMBL/GenBank/DDBJ databases">
        <title>Draft genome sequence of Litoribrevibacter albus strain NBRC 110071.</title>
        <authorList>
            <person name="Sun Q."/>
            <person name="Mori K."/>
        </authorList>
    </citation>
    <scope>NUCLEOTIDE SEQUENCE</scope>
    <source>
        <strain evidence="3">NBRC 110071</strain>
    </source>
</reference>
<evidence type="ECO:0000313" key="3">
    <source>
        <dbReference type="EMBL" id="GLQ32443.1"/>
    </source>
</evidence>
<keyword evidence="4" id="KW-1185">Reference proteome</keyword>
<gene>
    <name evidence="3" type="ORF">GCM10007876_29220</name>
</gene>
<dbReference type="RefSeq" id="WP_284382437.1">
    <property type="nucleotide sequence ID" value="NZ_BSNM01000016.1"/>
</dbReference>
<keyword evidence="1" id="KW-0732">Signal</keyword>
<dbReference type="Proteomes" id="UP001161389">
    <property type="component" value="Unassembled WGS sequence"/>
</dbReference>
<accession>A0AA37W8H6</accession>
<dbReference type="EMBL" id="BSNM01000016">
    <property type="protein sequence ID" value="GLQ32443.1"/>
    <property type="molecule type" value="Genomic_DNA"/>
</dbReference>